<dbReference type="Proteomes" id="UP000789366">
    <property type="component" value="Unassembled WGS sequence"/>
</dbReference>
<proteinExistence type="predicted"/>
<feature type="non-terminal residue" evidence="1">
    <location>
        <position position="180"/>
    </location>
</feature>
<dbReference type="EMBL" id="CAJVPW010058005">
    <property type="protein sequence ID" value="CAG8777423.1"/>
    <property type="molecule type" value="Genomic_DNA"/>
</dbReference>
<comment type="caution">
    <text evidence="1">The sequence shown here is derived from an EMBL/GenBank/DDBJ whole genome shotgun (WGS) entry which is preliminary data.</text>
</comment>
<evidence type="ECO:0000313" key="2">
    <source>
        <dbReference type="Proteomes" id="UP000789366"/>
    </source>
</evidence>
<evidence type="ECO:0000313" key="1">
    <source>
        <dbReference type="EMBL" id="CAG8777423.1"/>
    </source>
</evidence>
<reference evidence="1" key="1">
    <citation type="submission" date="2021-06" db="EMBL/GenBank/DDBJ databases">
        <authorList>
            <person name="Kallberg Y."/>
            <person name="Tangrot J."/>
            <person name="Rosling A."/>
        </authorList>
    </citation>
    <scope>NUCLEOTIDE SEQUENCE</scope>
    <source>
        <strain evidence="1">28 12/20/2015</strain>
    </source>
</reference>
<name>A0ACA9R4U8_9GLOM</name>
<accession>A0ACA9R4U8</accession>
<protein>
    <submittedName>
        <fullName evidence="1">1802_t:CDS:1</fullName>
    </submittedName>
</protein>
<sequence length="180" mass="20634">MQFGHEPDEIKQYLDARYISAPEAAWRLFGMHLHEEVPNVVRLALHLPGMHQVVFDPEDEAVEILSCADRKKTTLTEFFKTCIKKWTIRKRGFAIGRIYFASPSAGERFYLRLLLTVVRGPQSFDHLRVVNGIQYSMFKSACIALSLLEDDGKWKQCLEEASVMRSGSQLRALFAVILTQ</sequence>
<gene>
    <name evidence="1" type="ORF">SPELUC_LOCUS16159</name>
</gene>
<keyword evidence="2" id="KW-1185">Reference proteome</keyword>
<organism evidence="1 2">
    <name type="scientific">Cetraspora pellucida</name>
    <dbReference type="NCBI Taxonomy" id="1433469"/>
    <lineage>
        <taxon>Eukaryota</taxon>
        <taxon>Fungi</taxon>
        <taxon>Fungi incertae sedis</taxon>
        <taxon>Mucoromycota</taxon>
        <taxon>Glomeromycotina</taxon>
        <taxon>Glomeromycetes</taxon>
        <taxon>Diversisporales</taxon>
        <taxon>Gigasporaceae</taxon>
        <taxon>Cetraspora</taxon>
    </lineage>
</organism>